<comment type="caution">
    <text evidence="2">The sequence shown here is derived from an EMBL/GenBank/DDBJ whole genome shotgun (WGS) entry which is preliminary data.</text>
</comment>
<keyword evidence="1" id="KW-0732">Signal</keyword>
<protein>
    <submittedName>
        <fullName evidence="2">Uncharacterized protein</fullName>
    </submittedName>
</protein>
<dbReference type="AlphaFoldDB" id="A0A9D4ETI6"/>
<name>A0A9D4ETI6_DREPO</name>
<organism evidence="2 3">
    <name type="scientific">Dreissena polymorpha</name>
    <name type="common">Zebra mussel</name>
    <name type="synonym">Mytilus polymorpha</name>
    <dbReference type="NCBI Taxonomy" id="45954"/>
    <lineage>
        <taxon>Eukaryota</taxon>
        <taxon>Metazoa</taxon>
        <taxon>Spiralia</taxon>
        <taxon>Lophotrochozoa</taxon>
        <taxon>Mollusca</taxon>
        <taxon>Bivalvia</taxon>
        <taxon>Autobranchia</taxon>
        <taxon>Heteroconchia</taxon>
        <taxon>Euheterodonta</taxon>
        <taxon>Imparidentia</taxon>
        <taxon>Neoheterodontei</taxon>
        <taxon>Myida</taxon>
        <taxon>Dreissenoidea</taxon>
        <taxon>Dreissenidae</taxon>
        <taxon>Dreissena</taxon>
    </lineage>
</organism>
<dbReference type="Proteomes" id="UP000828390">
    <property type="component" value="Unassembled WGS sequence"/>
</dbReference>
<gene>
    <name evidence="2" type="ORF">DPMN_163566</name>
</gene>
<reference evidence="2" key="1">
    <citation type="journal article" date="2019" name="bioRxiv">
        <title>The Genome of the Zebra Mussel, Dreissena polymorpha: A Resource for Invasive Species Research.</title>
        <authorList>
            <person name="McCartney M.A."/>
            <person name="Auch B."/>
            <person name="Kono T."/>
            <person name="Mallez S."/>
            <person name="Zhang Y."/>
            <person name="Obille A."/>
            <person name="Becker A."/>
            <person name="Abrahante J.E."/>
            <person name="Garbe J."/>
            <person name="Badalamenti J.P."/>
            <person name="Herman A."/>
            <person name="Mangelson H."/>
            <person name="Liachko I."/>
            <person name="Sullivan S."/>
            <person name="Sone E.D."/>
            <person name="Koren S."/>
            <person name="Silverstein K.A.T."/>
            <person name="Beckman K.B."/>
            <person name="Gohl D.M."/>
        </authorList>
    </citation>
    <scope>NUCLEOTIDE SEQUENCE</scope>
    <source>
        <strain evidence="2">Duluth1</strain>
        <tissue evidence="2">Whole animal</tissue>
    </source>
</reference>
<feature type="chain" id="PRO_5039019397" evidence="1">
    <location>
        <begin position="22"/>
        <end position="54"/>
    </location>
</feature>
<evidence type="ECO:0000313" key="2">
    <source>
        <dbReference type="EMBL" id="KAH3785476.1"/>
    </source>
</evidence>
<proteinExistence type="predicted"/>
<reference evidence="2" key="2">
    <citation type="submission" date="2020-11" db="EMBL/GenBank/DDBJ databases">
        <authorList>
            <person name="McCartney M.A."/>
            <person name="Auch B."/>
            <person name="Kono T."/>
            <person name="Mallez S."/>
            <person name="Becker A."/>
            <person name="Gohl D.M."/>
            <person name="Silverstein K.A.T."/>
            <person name="Koren S."/>
            <person name="Bechman K.B."/>
            <person name="Herman A."/>
            <person name="Abrahante J.E."/>
            <person name="Garbe J."/>
        </authorList>
    </citation>
    <scope>NUCLEOTIDE SEQUENCE</scope>
    <source>
        <strain evidence="2">Duluth1</strain>
        <tissue evidence="2">Whole animal</tissue>
    </source>
</reference>
<evidence type="ECO:0000256" key="1">
    <source>
        <dbReference type="SAM" id="SignalP"/>
    </source>
</evidence>
<evidence type="ECO:0000313" key="3">
    <source>
        <dbReference type="Proteomes" id="UP000828390"/>
    </source>
</evidence>
<feature type="signal peptide" evidence="1">
    <location>
        <begin position="1"/>
        <end position="21"/>
    </location>
</feature>
<sequence length="54" mass="5870">MPMTPVTALPLILTFFFHAHATVTALPLIPTFLFHAHDTNDSAPSNTNLLLPCP</sequence>
<dbReference type="EMBL" id="JAIWYP010000008">
    <property type="protein sequence ID" value="KAH3785476.1"/>
    <property type="molecule type" value="Genomic_DNA"/>
</dbReference>
<keyword evidence="3" id="KW-1185">Reference proteome</keyword>
<accession>A0A9D4ETI6</accession>